<dbReference type="SMART" id="SM01130">
    <property type="entry name" value="DHDPS"/>
    <property type="match status" value="1"/>
</dbReference>
<keyword evidence="18" id="KW-1185">Reference proteome</keyword>
<evidence type="ECO:0000256" key="4">
    <source>
        <dbReference type="ARBA" id="ARBA00012086"/>
    </source>
</evidence>
<dbReference type="EC" id="4.3.3.7" evidence="4 12"/>
<dbReference type="HOGENOM" id="CLU_049343_7_1_6"/>
<dbReference type="GO" id="GO:0008840">
    <property type="term" value="F:4-hydroxy-tetrahydrodipicolinate synthase activity"/>
    <property type="evidence" value="ECO:0007669"/>
    <property type="project" value="UniProtKB-UniRule"/>
</dbReference>
<dbReference type="UniPathway" id="UPA00034">
    <property type="reaction ID" value="UER00017"/>
</dbReference>
<dbReference type="InterPro" id="IPR005263">
    <property type="entry name" value="DapA"/>
</dbReference>
<accession>B8KQB5</accession>
<evidence type="ECO:0000256" key="7">
    <source>
        <dbReference type="ARBA" id="ARBA00022915"/>
    </source>
</evidence>
<keyword evidence="8 12" id="KW-0457">Lysine biosynthesis</keyword>
<evidence type="ECO:0000256" key="15">
    <source>
        <dbReference type="PIRSR" id="PIRSR001365-2"/>
    </source>
</evidence>
<feature type="site" description="Part of a proton relay during catalysis" evidence="12 16">
    <location>
        <position position="44"/>
    </location>
</feature>
<sequence length="290" mass="30488">MITGSIVALVTPMQPDGSIDWTALERLLEHHVAAGTKALGVTGTTGESATLTVPEHCDVIRFSVAQAAGRIPVIAGTGSNSTHEAIELTVAAAEAGADASLLVTPYYNRPTQEGLYQHFVTVAAAVNLPIILYNVPGRTAVDLSNDTVLRLTDVDNIVGLKDATGNVERGADLIARAPDSFAVYSGDDPTALELMKRGGKGNVSVTANVAAEVMAKMCDLALAGDFDAATALDERMRALHQALFVEANPIPVKWALLEQGLISSGIRLPLVPLSEEYHDAVRDALEKLNA</sequence>
<comment type="subcellular location">
    <subcellularLocation>
        <location evidence="12">Cytoplasm</location>
    </subcellularLocation>
</comment>
<dbReference type="AlphaFoldDB" id="B8KQB5"/>
<proteinExistence type="inferred from homology"/>
<evidence type="ECO:0000256" key="16">
    <source>
        <dbReference type="PIRSR" id="PIRSR001365-3"/>
    </source>
</evidence>
<keyword evidence="7 12" id="KW-0220">Diaminopimelate biosynthesis</keyword>
<dbReference type="CDD" id="cd00950">
    <property type="entry name" value="DHDPS"/>
    <property type="match status" value="1"/>
</dbReference>
<dbReference type="GO" id="GO:0005829">
    <property type="term" value="C:cytosol"/>
    <property type="evidence" value="ECO:0007669"/>
    <property type="project" value="TreeGrafter"/>
</dbReference>
<evidence type="ECO:0000256" key="3">
    <source>
        <dbReference type="ARBA" id="ARBA00007592"/>
    </source>
</evidence>
<comment type="caution">
    <text evidence="12">Was originally thought to be a dihydrodipicolinate synthase (DHDPS), catalyzing the condensation of (S)-aspartate-beta-semialdehyde [(S)-ASA] and pyruvate to dihydrodipicolinate (DHDP). However, it was shown in E.coli that the product of the enzymatic reaction is not dihydrodipicolinate but in fact (4S)-4-hydroxy-2,3,4,5-tetrahydro-(2S)-dipicolinic acid (HTPA), and that the consecutive dehydration reaction leading to DHDP is not spontaneous but catalyzed by DapB.</text>
</comment>
<evidence type="ECO:0000256" key="13">
    <source>
        <dbReference type="PIRNR" id="PIRNR001365"/>
    </source>
</evidence>
<dbReference type="PROSITE" id="PS00666">
    <property type="entry name" value="DHDPS_2"/>
    <property type="match status" value="1"/>
</dbReference>
<evidence type="ECO:0000256" key="5">
    <source>
        <dbReference type="ARBA" id="ARBA00022490"/>
    </source>
</evidence>
<dbReference type="PIRSF" id="PIRSF001365">
    <property type="entry name" value="DHDPS"/>
    <property type="match status" value="1"/>
</dbReference>
<reference evidence="18" key="1">
    <citation type="journal article" date="2013" name="BMC Microbiol.">
        <title>Taxonomy and evolution of bacteriochlorophyll a-containing members of the OM60/NOR5 clade of marine gammaproteobacteria: description of Luminiphilus syltensis gen. nov., sp. nov., reclassification of Haliea rubra as Pseudohaliea rubra gen. nov., comb. nov., and emendation of Chromatocurvus halotolerans.</title>
        <authorList>
            <person name="Spring S."/>
            <person name="Riedel T."/>
            <person name="Sproer C."/>
            <person name="Yan S."/>
            <person name="Harder J."/>
            <person name="Fuchs B.M."/>
        </authorList>
    </citation>
    <scope>NUCLEOTIDE SEQUENCE [LARGE SCALE GENOMIC DNA]</scope>
    <source>
        <strain evidence="18">NOR51-B</strain>
    </source>
</reference>
<dbReference type="InterPro" id="IPR013785">
    <property type="entry name" value="Aldolase_TIM"/>
</dbReference>
<dbReference type="GO" id="GO:0019877">
    <property type="term" value="P:diaminopimelate biosynthetic process"/>
    <property type="evidence" value="ECO:0007669"/>
    <property type="project" value="UniProtKB-UniRule"/>
</dbReference>
<evidence type="ECO:0000256" key="1">
    <source>
        <dbReference type="ARBA" id="ARBA00003294"/>
    </source>
</evidence>
<feature type="binding site" evidence="12 15">
    <location>
        <position position="203"/>
    </location>
    <ligand>
        <name>pyruvate</name>
        <dbReference type="ChEBI" id="CHEBI:15361"/>
    </ligand>
</feature>
<gene>
    <name evidence="12 17" type="primary">dapA</name>
    <name evidence="17" type="ORF">NOR51B_395</name>
</gene>
<dbReference type="PANTHER" id="PTHR12128">
    <property type="entry name" value="DIHYDRODIPICOLINATE SYNTHASE"/>
    <property type="match status" value="1"/>
</dbReference>
<keyword evidence="5 12" id="KW-0963">Cytoplasm</keyword>
<dbReference type="Pfam" id="PF00701">
    <property type="entry name" value="DHDPS"/>
    <property type="match status" value="1"/>
</dbReference>
<dbReference type="HAMAP" id="MF_00418">
    <property type="entry name" value="DapA"/>
    <property type="match status" value="1"/>
</dbReference>
<organism evidence="17 18">
    <name type="scientific">Luminiphilus syltensis NOR5-1B</name>
    <dbReference type="NCBI Taxonomy" id="565045"/>
    <lineage>
        <taxon>Bacteria</taxon>
        <taxon>Pseudomonadati</taxon>
        <taxon>Pseudomonadota</taxon>
        <taxon>Gammaproteobacteria</taxon>
        <taxon>Cellvibrionales</taxon>
        <taxon>Halieaceae</taxon>
        <taxon>Luminiphilus</taxon>
    </lineage>
</organism>
<dbReference type="NCBIfam" id="TIGR00674">
    <property type="entry name" value="dapA"/>
    <property type="match status" value="1"/>
</dbReference>
<feature type="site" description="L-lysine inhibitor binding; via carbonyl oxygen" evidence="16">
    <location>
        <position position="49"/>
    </location>
</feature>
<keyword evidence="6 12" id="KW-0028">Amino-acid biosynthesis</keyword>
<evidence type="ECO:0000256" key="11">
    <source>
        <dbReference type="ARBA" id="ARBA00047836"/>
    </source>
</evidence>
<feature type="active site" description="Schiff-base intermediate with substrate" evidence="12 14">
    <location>
        <position position="161"/>
    </location>
</feature>
<dbReference type="PRINTS" id="PR00146">
    <property type="entry name" value="DHPICSNTHASE"/>
</dbReference>
<dbReference type="RefSeq" id="WP_009019206.1">
    <property type="nucleotide sequence ID" value="NZ_DS999411.1"/>
</dbReference>
<feature type="active site" description="Proton donor/acceptor" evidence="12 14">
    <location>
        <position position="133"/>
    </location>
</feature>
<evidence type="ECO:0000313" key="17">
    <source>
        <dbReference type="EMBL" id="EED34458.1"/>
    </source>
</evidence>
<evidence type="ECO:0000256" key="12">
    <source>
        <dbReference type="HAMAP-Rule" id="MF_00418"/>
    </source>
</evidence>
<comment type="subunit">
    <text evidence="12">Homotetramer; dimer of dimers.</text>
</comment>
<keyword evidence="9 12" id="KW-0456">Lyase</keyword>
<name>B8KQB5_9GAMM</name>
<comment type="similarity">
    <text evidence="3 12 13">Belongs to the DapA family.</text>
</comment>
<comment type="function">
    <text evidence="1 12">Catalyzes the condensation of (S)-aspartate-beta-semialdehyde [(S)-ASA] and pyruvate to 4-hydroxy-tetrahydrodipicolinate (HTPA).</text>
</comment>
<dbReference type="InterPro" id="IPR002220">
    <property type="entry name" value="DapA-like"/>
</dbReference>
<dbReference type="eggNOG" id="COG0329">
    <property type="taxonomic scope" value="Bacteria"/>
</dbReference>
<feature type="site" description="Part of a proton relay during catalysis" evidence="12 16">
    <location>
        <position position="107"/>
    </location>
</feature>
<dbReference type="SUPFAM" id="SSF51569">
    <property type="entry name" value="Aldolase"/>
    <property type="match status" value="1"/>
</dbReference>
<dbReference type="STRING" id="565045.NOR51B_395"/>
<dbReference type="OrthoDB" id="9782828at2"/>
<evidence type="ECO:0000256" key="14">
    <source>
        <dbReference type="PIRSR" id="PIRSR001365-1"/>
    </source>
</evidence>
<feature type="binding site" evidence="12 15">
    <location>
        <position position="45"/>
    </location>
    <ligand>
        <name>pyruvate</name>
        <dbReference type="ChEBI" id="CHEBI:15361"/>
    </ligand>
</feature>
<dbReference type="Gene3D" id="3.20.20.70">
    <property type="entry name" value="Aldolase class I"/>
    <property type="match status" value="1"/>
</dbReference>
<dbReference type="Proteomes" id="UP000004699">
    <property type="component" value="Unassembled WGS sequence"/>
</dbReference>
<comment type="pathway">
    <text evidence="2 12">Amino-acid biosynthesis; L-lysine biosynthesis via DAP pathway; (S)-tetrahydrodipicolinate from L-aspartate: step 3/4.</text>
</comment>
<evidence type="ECO:0000313" key="18">
    <source>
        <dbReference type="Proteomes" id="UP000004699"/>
    </source>
</evidence>
<evidence type="ECO:0000256" key="8">
    <source>
        <dbReference type="ARBA" id="ARBA00023154"/>
    </source>
</evidence>
<keyword evidence="10 12" id="KW-0704">Schiff base</keyword>
<dbReference type="PANTHER" id="PTHR12128:SF66">
    <property type="entry name" value="4-HYDROXY-2-OXOGLUTARATE ALDOLASE, MITOCHONDRIAL"/>
    <property type="match status" value="1"/>
</dbReference>
<evidence type="ECO:0000256" key="2">
    <source>
        <dbReference type="ARBA" id="ARBA00005120"/>
    </source>
</evidence>
<feature type="site" description="L-lysine inhibitor binding" evidence="16">
    <location>
        <position position="80"/>
    </location>
</feature>
<dbReference type="GO" id="GO:0009089">
    <property type="term" value="P:lysine biosynthetic process via diaminopimelate"/>
    <property type="evidence" value="ECO:0007669"/>
    <property type="project" value="UniProtKB-UniRule"/>
</dbReference>
<dbReference type="EMBL" id="DS999411">
    <property type="protein sequence ID" value="EED34458.1"/>
    <property type="molecule type" value="Genomic_DNA"/>
</dbReference>
<evidence type="ECO:0000256" key="10">
    <source>
        <dbReference type="ARBA" id="ARBA00023270"/>
    </source>
</evidence>
<evidence type="ECO:0000256" key="9">
    <source>
        <dbReference type="ARBA" id="ARBA00023239"/>
    </source>
</evidence>
<feature type="site" description="L-lysine inhibitor binding" evidence="16">
    <location>
        <position position="84"/>
    </location>
</feature>
<protein>
    <recommendedName>
        <fullName evidence="4 12">4-hydroxy-tetrahydrodipicolinate synthase</fullName>
        <shortName evidence="12">HTPA synthase</shortName>
        <ecNumber evidence="4 12">4.3.3.7</ecNumber>
    </recommendedName>
</protein>
<dbReference type="InterPro" id="IPR020625">
    <property type="entry name" value="Schiff_base-form_aldolases_AS"/>
</dbReference>
<feature type="site" description="L-lysine inhibitor binding" evidence="16">
    <location>
        <position position="106"/>
    </location>
</feature>
<evidence type="ECO:0000256" key="6">
    <source>
        <dbReference type="ARBA" id="ARBA00022605"/>
    </source>
</evidence>
<comment type="catalytic activity">
    <reaction evidence="11 12">
        <text>L-aspartate 4-semialdehyde + pyruvate = (2S,4S)-4-hydroxy-2,3,4,5-tetrahydrodipicolinate + H2O + H(+)</text>
        <dbReference type="Rhea" id="RHEA:34171"/>
        <dbReference type="ChEBI" id="CHEBI:15361"/>
        <dbReference type="ChEBI" id="CHEBI:15377"/>
        <dbReference type="ChEBI" id="CHEBI:15378"/>
        <dbReference type="ChEBI" id="CHEBI:67139"/>
        <dbReference type="ChEBI" id="CHEBI:537519"/>
        <dbReference type="EC" id="4.3.3.7"/>
    </reaction>
</comment>